<comment type="caution">
    <text evidence="1">The sequence shown here is derived from an EMBL/GenBank/DDBJ whole genome shotgun (WGS) entry which is preliminary data.</text>
</comment>
<dbReference type="EMBL" id="QTSX02004313">
    <property type="protein sequence ID" value="KAJ9065997.1"/>
    <property type="molecule type" value="Genomic_DNA"/>
</dbReference>
<accession>A0ACC2SUQ2</accession>
<name>A0ACC2SUQ2_9FUNG</name>
<sequence length="78" mass="8516">MLSFVLSLKVLDQEIAPASEPLLSFPGVSLLRQLALSSQPMSATMGKLPLVHYIPSYYYSSVTVHMFGGLQEGLMLSK</sequence>
<keyword evidence="2" id="KW-1185">Reference proteome</keyword>
<organism evidence="1 2">
    <name type="scientific">Entomophthora muscae</name>
    <dbReference type="NCBI Taxonomy" id="34485"/>
    <lineage>
        <taxon>Eukaryota</taxon>
        <taxon>Fungi</taxon>
        <taxon>Fungi incertae sedis</taxon>
        <taxon>Zoopagomycota</taxon>
        <taxon>Entomophthoromycotina</taxon>
        <taxon>Entomophthoromycetes</taxon>
        <taxon>Entomophthorales</taxon>
        <taxon>Entomophthoraceae</taxon>
        <taxon>Entomophthora</taxon>
    </lineage>
</organism>
<gene>
    <name evidence="1" type="ORF">DSO57_1014054</name>
</gene>
<protein>
    <submittedName>
        <fullName evidence="1">Uncharacterized protein</fullName>
    </submittedName>
</protein>
<reference evidence="1" key="1">
    <citation type="submission" date="2022-04" db="EMBL/GenBank/DDBJ databases">
        <title>Genome of the entomopathogenic fungus Entomophthora muscae.</title>
        <authorList>
            <person name="Elya C."/>
            <person name="Lovett B.R."/>
            <person name="Lee E."/>
            <person name="Macias A.M."/>
            <person name="Hajek A.E."/>
            <person name="De Bivort B.L."/>
            <person name="Kasson M.T."/>
            <person name="De Fine Licht H.H."/>
            <person name="Stajich J.E."/>
        </authorList>
    </citation>
    <scope>NUCLEOTIDE SEQUENCE</scope>
    <source>
        <strain evidence="1">Berkeley</strain>
    </source>
</reference>
<evidence type="ECO:0000313" key="2">
    <source>
        <dbReference type="Proteomes" id="UP001165960"/>
    </source>
</evidence>
<dbReference type="Proteomes" id="UP001165960">
    <property type="component" value="Unassembled WGS sequence"/>
</dbReference>
<proteinExistence type="predicted"/>
<evidence type="ECO:0000313" key="1">
    <source>
        <dbReference type="EMBL" id="KAJ9065997.1"/>
    </source>
</evidence>